<evidence type="ECO:0000313" key="2">
    <source>
        <dbReference type="Proteomes" id="UP001163046"/>
    </source>
</evidence>
<name>A0A9X0DAI1_9CNID</name>
<comment type="caution">
    <text evidence="1">The sequence shown here is derived from an EMBL/GenBank/DDBJ whole genome shotgun (WGS) entry which is preliminary data.</text>
</comment>
<proteinExistence type="predicted"/>
<accession>A0A9X0DAI1</accession>
<dbReference type="AlphaFoldDB" id="A0A9X0DAI1"/>
<keyword evidence="2" id="KW-1185">Reference proteome</keyword>
<sequence length="202" mass="22942">MAQFNKPRPKNKRNENIAELVQLMDDLKLLSAHGYETASSIATARGLKEQRLEELKRKNGTPQEGYSRILKDVEQTRDRRHILKEYYSKVKEILQETRAISREEKDDFLTGAEECIEDLKNKRYTVLIAVCLDVVQREGPVYPALDSTDLDLKTTITPHTLEHSAHTPSAGNASVAYLVATPLSTRDLLTSFEMVIGWARQS</sequence>
<protein>
    <submittedName>
        <fullName evidence="1">Uncharacterized protein</fullName>
    </submittedName>
</protein>
<evidence type="ECO:0000313" key="1">
    <source>
        <dbReference type="EMBL" id="KAJ7392760.1"/>
    </source>
</evidence>
<gene>
    <name evidence="1" type="ORF">OS493_010415</name>
</gene>
<dbReference type="Proteomes" id="UP001163046">
    <property type="component" value="Unassembled WGS sequence"/>
</dbReference>
<reference evidence="1" key="1">
    <citation type="submission" date="2023-01" db="EMBL/GenBank/DDBJ databases">
        <title>Genome assembly of the deep-sea coral Lophelia pertusa.</title>
        <authorList>
            <person name="Herrera S."/>
            <person name="Cordes E."/>
        </authorList>
    </citation>
    <scope>NUCLEOTIDE SEQUENCE</scope>
    <source>
        <strain evidence="1">USNM1676648</strain>
        <tissue evidence="1">Polyp</tissue>
    </source>
</reference>
<organism evidence="1 2">
    <name type="scientific">Desmophyllum pertusum</name>
    <dbReference type="NCBI Taxonomy" id="174260"/>
    <lineage>
        <taxon>Eukaryota</taxon>
        <taxon>Metazoa</taxon>
        <taxon>Cnidaria</taxon>
        <taxon>Anthozoa</taxon>
        <taxon>Hexacorallia</taxon>
        <taxon>Scleractinia</taxon>
        <taxon>Caryophylliina</taxon>
        <taxon>Caryophylliidae</taxon>
        <taxon>Desmophyllum</taxon>
    </lineage>
</organism>
<dbReference type="EMBL" id="MU825400">
    <property type="protein sequence ID" value="KAJ7392760.1"/>
    <property type="molecule type" value="Genomic_DNA"/>
</dbReference>